<evidence type="ECO:0000256" key="1">
    <source>
        <dbReference type="SAM" id="Phobius"/>
    </source>
</evidence>
<evidence type="ECO:0000313" key="2">
    <source>
        <dbReference type="EMBL" id="CAI78635.1"/>
    </source>
</evidence>
<reference evidence="2" key="1">
    <citation type="journal article" date="2005" name="Environ. Microbiol.">
        <title>Lateral gene transfer and phylogenetic assignment of environmental fosmid clones.</title>
        <authorList>
            <person name="Nesbo C.L."/>
            <person name="Boucher Y."/>
            <person name="Dlutek M."/>
            <person name="Doolittle F.W."/>
        </authorList>
    </citation>
    <scope>NUCLEOTIDE SEQUENCE</scope>
</reference>
<keyword evidence="1" id="KW-1133">Transmembrane helix</keyword>
<feature type="transmembrane region" description="Helical" evidence="1">
    <location>
        <begin position="111"/>
        <end position="133"/>
    </location>
</feature>
<dbReference type="PANTHER" id="PTHR41386:SF1">
    <property type="entry name" value="MEMBRANE PROTEIN"/>
    <property type="match status" value="1"/>
</dbReference>
<feature type="transmembrane region" description="Helical" evidence="1">
    <location>
        <begin position="73"/>
        <end position="96"/>
    </location>
</feature>
<proteinExistence type="predicted"/>
<keyword evidence="1" id="KW-0812">Transmembrane</keyword>
<dbReference type="Pfam" id="PF06210">
    <property type="entry name" value="DUF1003"/>
    <property type="match status" value="1"/>
</dbReference>
<sequence>MLLITHRVKKGGSTMNKKVHAVAEKLFSSGYEKLTAHEKHVAHHITTRTPIAKNVIQDLSKKMTFGQKMADNVASFGGSWIFVFIFVSVIIIWVLLNSFILLRYNESFDPYPYILLNLFLSMLAAIQAPVILMSQNRQAYKDRLSAEHDYEVNLKAELEIMRLHEKIDSLSRKKWKELISIQQEQLRLLNKLAKKPNKK</sequence>
<dbReference type="PANTHER" id="PTHR41386">
    <property type="entry name" value="INTEGRAL MEMBRANE PROTEIN-RELATED"/>
    <property type="match status" value="1"/>
</dbReference>
<dbReference type="EMBL" id="AJ937768">
    <property type="protein sequence ID" value="CAI78635.1"/>
    <property type="molecule type" value="Genomic_DNA"/>
</dbReference>
<protein>
    <recommendedName>
        <fullName evidence="3">Cyclic nucleotide-binding protein</fullName>
    </recommendedName>
</protein>
<dbReference type="InterPro" id="IPR010406">
    <property type="entry name" value="DUF1003"/>
</dbReference>
<dbReference type="AlphaFoldDB" id="Q2YZR3"/>
<organism evidence="2">
    <name type="scientific">uncultured delta proteobacterium</name>
    <dbReference type="NCBI Taxonomy" id="34034"/>
    <lineage>
        <taxon>Bacteria</taxon>
        <taxon>Deltaproteobacteria</taxon>
        <taxon>environmental samples</taxon>
    </lineage>
</organism>
<keyword evidence="1" id="KW-0472">Membrane</keyword>
<evidence type="ECO:0008006" key="3">
    <source>
        <dbReference type="Google" id="ProtNLM"/>
    </source>
</evidence>
<name>Q2YZR3_9DELT</name>
<accession>Q2YZR3</accession>